<dbReference type="PROSITE" id="PS51257">
    <property type="entry name" value="PROKAR_LIPOPROTEIN"/>
    <property type="match status" value="1"/>
</dbReference>
<name>A0A2I2MAN3_9FLAO</name>
<dbReference type="AlphaFoldDB" id="A0A2I2MAN3"/>
<organism evidence="2 3">
    <name type="scientific">Tenacibaculum finnmarkense genomovar ulcerans</name>
    <dbReference type="NCBI Taxonomy" id="2781388"/>
    <lineage>
        <taxon>Bacteria</taxon>
        <taxon>Pseudomonadati</taxon>
        <taxon>Bacteroidota</taxon>
        <taxon>Flavobacteriia</taxon>
        <taxon>Flavobacteriales</taxon>
        <taxon>Flavobacteriaceae</taxon>
        <taxon>Tenacibaculum</taxon>
        <taxon>Tenacibaculum finnmarkense</taxon>
    </lineage>
</organism>
<feature type="domain" description="Anti-sigma K factor RskA C-terminal" evidence="1">
    <location>
        <begin position="27"/>
        <end position="100"/>
    </location>
</feature>
<dbReference type="RefSeq" id="WP_172505782.1">
    <property type="nucleotide sequence ID" value="NZ_JAFMUG010000007.1"/>
</dbReference>
<evidence type="ECO:0000313" key="2">
    <source>
        <dbReference type="EMBL" id="SOU89603.1"/>
    </source>
</evidence>
<dbReference type="Pfam" id="PF10099">
    <property type="entry name" value="RskA_C"/>
    <property type="match status" value="1"/>
</dbReference>
<proteinExistence type="predicted"/>
<dbReference type="EMBL" id="OENE01000035">
    <property type="protein sequence ID" value="SOU89603.1"/>
    <property type="molecule type" value="Genomic_DNA"/>
</dbReference>
<evidence type="ECO:0000259" key="1">
    <source>
        <dbReference type="Pfam" id="PF10099"/>
    </source>
</evidence>
<dbReference type="GO" id="GO:0005886">
    <property type="term" value="C:plasma membrane"/>
    <property type="evidence" value="ECO:0007669"/>
    <property type="project" value="InterPro"/>
</dbReference>
<gene>
    <name evidence="2" type="ORF">TNO010_400181</name>
</gene>
<dbReference type="GeneID" id="86819335"/>
<sequence>MIKLKFLGVLAIGLLAASCGNDNDDIVIENLEKSTLSVNLEGLENLGENFKYEGWVIVNGKPVSTGLFTVDDSGVASKTDFTVLATNLNAATKFVVSIEPLIDKDAGPSDTKILSGNFSGNSAIVNSTIVADFSTAAGTYILATPTDGGSNTDELSGVWFLDNSSGGVKPGLILPKLSAGWKYEGWAVINGVAVSTGTFTDASKADDNAGTSPFKGDAGNGPGYPGEDYMQNAPAGLTFPLDLRGTTLVITAEPYPDNALTPFTLKPLAHIVPATASDHTAIKMGDGPVQQLTGMVTRR</sequence>
<dbReference type="Proteomes" id="UP000490060">
    <property type="component" value="Unassembled WGS sequence"/>
</dbReference>
<protein>
    <recommendedName>
        <fullName evidence="1">Anti-sigma K factor RskA C-terminal domain-containing protein</fullName>
    </recommendedName>
</protein>
<reference evidence="2 3" key="1">
    <citation type="submission" date="2017-11" db="EMBL/GenBank/DDBJ databases">
        <authorList>
            <person name="Duchaud E."/>
        </authorList>
    </citation>
    <scope>NUCLEOTIDE SEQUENCE [LARGE SCALE GENOMIC DNA]</scope>
    <source>
        <strain evidence="2 3">TNO010</strain>
    </source>
</reference>
<accession>A0A2I2MAN3</accession>
<evidence type="ECO:0000313" key="3">
    <source>
        <dbReference type="Proteomes" id="UP000490060"/>
    </source>
</evidence>
<dbReference type="InterPro" id="IPR018764">
    <property type="entry name" value="RskA_C"/>
</dbReference>